<name>A0A6M2BRD9_9GAMM</name>
<reference evidence="3 4" key="1">
    <citation type="journal article" date="2014" name="Int. J. Syst. Evol. Microbiol.">
        <title>Solimonas terrae sp. nov., isolated from soil.</title>
        <authorList>
            <person name="Kim S.J."/>
            <person name="Moon J.Y."/>
            <person name="Weon H.Y."/>
            <person name="Ahn J.H."/>
            <person name="Chen W.M."/>
            <person name="Kwon S.W."/>
        </authorList>
    </citation>
    <scope>NUCLEOTIDE SEQUENCE [LARGE SCALE GENOMIC DNA]</scope>
    <source>
        <strain evidence="3 4">KIS83-12</strain>
    </source>
</reference>
<dbReference type="EMBL" id="JAAMOW010000003">
    <property type="protein sequence ID" value="NGY04577.1"/>
    <property type="molecule type" value="Genomic_DNA"/>
</dbReference>
<protein>
    <submittedName>
        <fullName evidence="3">Peptidase S15</fullName>
    </submittedName>
</protein>
<evidence type="ECO:0000256" key="1">
    <source>
        <dbReference type="SAM" id="MobiDB-lite"/>
    </source>
</evidence>
<accession>A0A6M2BRD9</accession>
<dbReference type="InterPro" id="IPR000383">
    <property type="entry name" value="Xaa-Pro-like_dom"/>
</dbReference>
<dbReference type="Pfam" id="PF02129">
    <property type="entry name" value="Peptidase_S15"/>
    <property type="match status" value="1"/>
</dbReference>
<feature type="compositionally biased region" description="Low complexity" evidence="1">
    <location>
        <begin position="7"/>
        <end position="16"/>
    </location>
</feature>
<dbReference type="SUPFAM" id="SSF53474">
    <property type="entry name" value="alpha/beta-Hydrolases"/>
    <property type="match status" value="1"/>
</dbReference>
<dbReference type="Proteomes" id="UP000472676">
    <property type="component" value="Unassembled WGS sequence"/>
</dbReference>
<dbReference type="AlphaFoldDB" id="A0A6M2BRD9"/>
<organism evidence="3 4">
    <name type="scientific">Solimonas terrae</name>
    <dbReference type="NCBI Taxonomy" id="1396819"/>
    <lineage>
        <taxon>Bacteria</taxon>
        <taxon>Pseudomonadati</taxon>
        <taxon>Pseudomonadota</taxon>
        <taxon>Gammaproteobacteria</taxon>
        <taxon>Nevskiales</taxon>
        <taxon>Nevskiaceae</taxon>
        <taxon>Solimonas</taxon>
    </lineage>
</organism>
<dbReference type="InterPro" id="IPR029058">
    <property type="entry name" value="AB_hydrolase_fold"/>
</dbReference>
<comment type="caution">
    <text evidence="3">The sequence shown here is derived from an EMBL/GenBank/DDBJ whole genome shotgun (WGS) entry which is preliminary data.</text>
</comment>
<sequence length="604" mass="64808">MLLGACSSSSSNNDNSIASGTGATTTPVSSDRDGTIYRQEIPVARTGDTIVVQVFEPTHLEKGKSYPLVLQGHGYGGSRETTAPDGSFIKRLNDAGYYVISIDERGFGESSGTVRVMDPEYEGQDLIGVLDWAENLEGLRRRSNGEMMVGSYGGSYGGMYQVLLYSVDPKHRLRVLAPDITPHDLTYSLDPNNVVKSGWGLALIAGGDTPILSLALGFDPTVVVPYVTDLLQRKGLRQDTTLYETLLTAGITNNFPQSGYNFMRYHSMRYFCDGVPAGPQSFLLGTPDQLSVAPDLPPPADVLLTQGFRDTLFNFNDGLHNYECLHAIGGDVRLLTHQSGHILPVSLGTVGLEDPLDPFYEALTFPGFQDAGGTRSCGSLNLDDVQFAWFEEKLQGRKGALDAALPTGKDFCLSLAEGDAIETRSVKRGGQSFDIDASTPQLNSLLGVVGSLLGNGVRDSLLLADQPLYTVPAGGAIIAGVPMLHVDIEGLSGVEQASCTTDVVQVACDPIYFLAIGHRPAGQTRWDIIDDQITPVRGFGQHDLEMNGIAERLAEGEQVALLIYAFNAQFPITWSRDIAVPAATLSGSVELPLLKASDIVRDGV</sequence>
<keyword evidence="4" id="KW-1185">Reference proteome</keyword>
<feature type="domain" description="Xaa-Pro dipeptidyl-peptidase-like" evidence="2">
    <location>
        <begin position="47"/>
        <end position="196"/>
    </location>
</feature>
<feature type="compositionally biased region" description="Polar residues" evidence="1">
    <location>
        <begin position="17"/>
        <end position="29"/>
    </location>
</feature>
<dbReference type="GO" id="GO:0016787">
    <property type="term" value="F:hydrolase activity"/>
    <property type="evidence" value="ECO:0007669"/>
    <property type="project" value="InterPro"/>
</dbReference>
<evidence type="ECO:0000313" key="3">
    <source>
        <dbReference type="EMBL" id="NGY04577.1"/>
    </source>
</evidence>
<proteinExistence type="predicted"/>
<dbReference type="Gene3D" id="3.40.50.1820">
    <property type="entry name" value="alpha/beta hydrolase"/>
    <property type="match status" value="1"/>
</dbReference>
<evidence type="ECO:0000259" key="2">
    <source>
        <dbReference type="Pfam" id="PF02129"/>
    </source>
</evidence>
<gene>
    <name evidence="3" type="ORF">G7Y85_07370</name>
</gene>
<feature type="region of interest" description="Disordered" evidence="1">
    <location>
        <begin position="1"/>
        <end position="34"/>
    </location>
</feature>
<evidence type="ECO:0000313" key="4">
    <source>
        <dbReference type="Proteomes" id="UP000472676"/>
    </source>
</evidence>